<accession>A0A813IHJ7</accession>
<dbReference type="PANTHER" id="PTHR18934">
    <property type="entry name" value="ATP-DEPENDENT RNA HELICASE"/>
    <property type="match status" value="1"/>
</dbReference>
<evidence type="ECO:0000313" key="8">
    <source>
        <dbReference type="Proteomes" id="UP000626109"/>
    </source>
</evidence>
<feature type="non-terminal residue" evidence="7">
    <location>
        <position position="1"/>
    </location>
</feature>
<dbReference type="PANTHER" id="PTHR18934:SF99">
    <property type="entry name" value="ATP-DEPENDENT RNA HELICASE DHX37-RELATED"/>
    <property type="match status" value="1"/>
</dbReference>
<dbReference type="InterPro" id="IPR027417">
    <property type="entry name" value="P-loop_NTPase"/>
</dbReference>
<dbReference type="InterPro" id="IPR001650">
    <property type="entry name" value="Helicase_C-like"/>
</dbReference>
<feature type="domain" description="Helicase C-terminal" evidence="6">
    <location>
        <begin position="52"/>
        <end position="237"/>
    </location>
</feature>
<dbReference type="AlphaFoldDB" id="A0A813IHJ7"/>
<dbReference type="GO" id="GO:0016787">
    <property type="term" value="F:hydrolase activity"/>
    <property type="evidence" value="ECO:0007669"/>
    <property type="project" value="UniProtKB-KW"/>
</dbReference>
<dbReference type="GO" id="GO:0004386">
    <property type="term" value="F:helicase activity"/>
    <property type="evidence" value="ECO:0007669"/>
    <property type="project" value="UniProtKB-KW"/>
</dbReference>
<keyword evidence="4" id="KW-0067">ATP-binding</keyword>
<protein>
    <recommendedName>
        <fullName evidence="6">Helicase C-terminal domain-containing protein</fullName>
    </recommendedName>
</protein>
<sequence>YQVLVSHTRHADGVCGYGASGKQPLVGDRLEEGLFLHDVLQQTKGVIYDLPIVEALLSVLQSGKGSGALNRKGDGSRGGILVFLPGWDDIDRLKRRLRDHKVFGDQNRFWILPLHSQVRLEQQKEVFNKPPIGVRKIVLSTNIAETSLTIDDIEIVVDCGRAKETSYDSFLRVPTLNTSWVSRASLAQRAGRAGRTAPGVCYHLFSSRRKDLLDDHRPPEMLRSALDDVCLHAKLVLTRTGRPEVPASEYLKLAPDPPDERSVQNSERLLREIGALTGDVPGRARSQDAVLALSAAGAGDASNPTATGTTTTPTTAPLDKLQRLEWRQRAFNSALRACGQIESMGGHFESRLEDWGSALKSEFHEEAKGGGKVEKRRVDVQLDYDDEFNVAKATFCLAFLLPCFKSTMAMELYLGHAQLTKSVARGLGLTSHFAEAWDDREAANLASEAICGKPLPLYLAPKFRPLLVTFDGEVEESVVSKHLSEFLPEQFSADPVPGLAAQLRKSRERWGQDYETRPTHLVIVEGSPYPMDLCDFKCGRASGSYWHRDDVKDCFSCPEPKQNQSALREICEDLFQDGARLDLVVLDTASPGIEEWFLMEKYCRPRHIIIMNTNMPLHQGWVVQRLLGQPGSTWREILGGMIRWGDFPGILNFIQDTHWRFLADLGD</sequence>
<evidence type="ECO:0000256" key="1">
    <source>
        <dbReference type="ARBA" id="ARBA00022741"/>
    </source>
</evidence>
<evidence type="ECO:0000256" key="2">
    <source>
        <dbReference type="ARBA" id="ARBA00022801"/>
    </source>
</evidence>
<dbReference type="Proteomes" id="UP000626109">
    <property type="component" value="Unassembled WGS sequence"/>
</dbReference>
<evidence type="ECO:0000256" key="4">
    <source>
        <dbReference type="ARBA" id="ARBA00022840"/>
    </source>
</evidence>
<keyword evidence="3" id="KW-0347">Helicase</keyword>
<dbReference type="EMBL" id="CAJNNW010007937">
    <property type="protein sequence ID" value="CAE8649617.1"/>
    <property type="molecule type" value="Genomic_DNA"/>
</dbReference>
<proteinExistence type="predicted"/>
<organism evidence="7 8">
    <name type="scientific">Polarella glacialis</name>
    <name type="common">Dinoflagellate</name>
    <dbReference type="NCBI Taxonomy" id="89957"/>
    <lineage>
        <taxon>Eukaryota</taxon>
        <taxon>Sar</taxon>
        <taxon>Alveolata</taxon>
        <taxon>Dinophyceae</taxon>
        <taxon>Suessiales</taxon>
        <taxon>Suessiaceae</taxon>
        <taxon>Polarella</taxon>
    </lineage>
</organism>
<evidence type="ECO:0000256" key="5">
    <source>
        <dbReference type="SAM" id="MobiDB-lite"/>
    </source>
</evidence>
<name>A0A813IHJ7_POLGL</name>
<comment type="caution">
    <text evidence="7">The sequence shown here is derived from an EMBL/GenBank/DDBJ whole genome shotgun (WGS) entry which is preliminary data.</text>
</comment>
<evidence type="ECO:0000256" key="3">
    <source>
        <dbReference type="ARBA" id="ARBA00022806"/>
    </source>
</evidence>
<evidence type="ECO:0000259" key="6">
    <source>
        <dbReference type="PROSITE" id="PS51194"/>
    </source>
</evidence>
<evidence type="ECO:0000313" key="7">
    <source>
        <dbReference type="EMBL" id="CAE8649617.1"/>
    </source>
</evidence>
<dbReference type="SMART" id="SM00490">
    <property type="entry name" value="HELICc"/>
    <property type="match status" value="1"/>
</dbReference>
<feature type="region of interest" description="Disordered" evidence="5">
    <location>
        <begin position="296"/>
        <end position="316"/>
    </location>
</feature>
<dbReference type="GO" id="GO:0005524">
    <property type="term" value="F:ATP binding"/>
    <property type="evidence" value="ECO:0007669"/>
    <property type="project" value="UniProtKB-KW"/>
</dbReference>
<dbReference type="Gene3D" id="3.40.50.300">
    <property type="entry name" value="P-loop containing nucleotide triphosphate hydrolases"/>
    <property type="match status" value="1"/>
</dbReference>
<gene>
    <name evidence="7" type="ORF">PGLA2088_LOCUS7584</name>
</gene>
<keyword evidence="1" id="KW-0547">Nucleotide-binding</keyword>
<dbReference type="SUPFAM" id="SSF52540">
    <property type="entry name" value="P-loop containing nucleoside triphosphate hydrolases"/>
    <property type="match status" value="1"/>
</dbReference>
<dbReference type="Pfam" id="PF00271">
    <property type="entry name" value="Helicase_C"/>
    <property type="match status" value="1"/>
</dbReference>
<keyword evidence="2" id="KW-0378">Hydrolase</keyword>
<dbReference type="PROSITE" id="PS51194">
    <property type="entry name" value="HELICASE_CTER"/>
    <property type="match status" value="1"/>
</dbReference>
<dbReference type="CDD" id="cd18791">
    <property type="entry name" value="SF2_C_RHA"/>
    <property type="match status" value="1"/>
</dbReference>
<dbReference type="GO" id="GO:0003723">
    <property type="term" value="F:RNA binding"/>
    <property type="evidence" value="ECO:0007669"/>
    <property type="project" value="TreeGrafter"/>
</dbReference>
<reference evidence="7" key="1">
    <citation type="submission" date="2021-02" db="EMBL/GenBank/DDBJ databases">
        <authorList>
            <person name="Dougan E. K."/>
            <person name="Rhodes N."/>
            <person name="Thang M."/>
            <person name="Chan C."/>
        </authorList>
    </citation>
    <scope>NUCLEOTIDE SEQUENCE</scope>
</reference>